<dbReference type="InterPro" id="IPR036322">
    <property type="entry name" value="WD40_repeat_dom_sf"/>
</dbReference>
<dbReference type="GO" id="GO:0030687">
    <property type="term" value="C:preribosome, large subunit precursor"/>
    <property type="evidence" value="ECO:0007669"/>
    <property type="project" value="TreeGrafter"/>
</dbReference>
<dbReference type="GO" id="GO:0042273">
    <property type="term" value="P:ribosomal large subunit biogenesis"/>
    <property type="evidence" value="ECO:0007669"/>
    <property type="project" value="TreeGrafter"/>
</dbReference>
<dbReference type="AlphaFoldDB" id="A0A0J8QSF4"/>
<gene>
    <name evidence="6" type="ORF">CISG_04868</name>
</gene>
<dbReference type="SUPFAM" id="SSF50978">
    <property type="entry name" value="WD40 repeat-like"/>
    <property type="match status" value="1"/>
</dbReference>
<evidence type="ECO:0000259" key="5">
    <source>
        <dbReference type="Pfam" id="PF08154"/>
    </source>
</evidence>
<dbReference type="EMBL" id="DS268142">
    <property type="protein sequence ID" value="KMU75694.1"/>
    <property type="molecule type" value="Genomic_DNA"/>
</dbReference>
<keyword evidence="2" id="KW-0853">WD repeat</keyword>
<dbReference type="InterPro" id="IPR001680">
    <property type="entry name" value="WD40_rpt"/>
</dbReference>
<reference evidence="7" key="1">
    <citation type="journal article" date="2010" name="Genome Res.">
        <title>Population genomic sequencing of Coccidioides fungi reveals recent hybridization and transposon control.</title>
        <authorList>
            <person name="Neafsey D.E."/>
            <person name="Barker B.M."/>
            <person name="Sharpton T.J."/>
            <person name="Stajich J.E."/>
            <person name="Park D.J."/>
            <person name="Whiston E."/>
            <person name="Hung C.-Y."/>
            <person name="McMahan C."/>
            <person name="White J."/>
            <person name="Sykes S."/>
            <person name="Heiman D."/>
            <person name="Young S."/>
            <person name="Zeng Q."/>
            <person name="Abouelleil A."/>
            <person name="Aftuck L."/>
            <person name="Bessette D."/>
            <person name="Brown A."/>
            <person name="FitzGerald M."/>
            <person name="Lui A."/>
            <person name="Macdonald J.P."/>
            <person name="Priest M."/>
            <person name="Orbach M.J."/>
            <person name="Galgiani J.N."/>
            <person name="Kirkland T.N."/>
            <person name="Cole G.T."/>
            <person name="Birren B.W."/>
            <person name="Henn M.R."/>
            <person name="Taylor J.W."/>
            <person name="Rounsley S.D."/>
        </authorList>
    </citation>
    <scope>NUCLEOTIDE SEQUENCE [LARGE SCALE GENOMIC DNA]</scope>
    <source>
        <strain evidence="7">RMSCC 3703</strain>
    </source>
</reference>
<evidence type="ECO:0000256" key="2">
    <source>
        <dbReference type="ARBA" id="ARBA00022574"/>
    </source>
</evidence>
<protein>
    <submittedName>
        <fullName evidence="6">Microtubule-associated protein</fullName>
    </submittedName>
</protein>
<dbReference type="STRING" id="454286.A0A0J8QSF4"/>
<evidence type="ECO:0000313" key="6">
    <source>
        <dbReference type="EMBL" id="KMU75694.1"/>
    </source>
</evidence>
<dbReference type="InterPro" id="IPR012972">
    <property type="entry name" value="NLE"/>
</dbReference>
<dbReference type="Proteomes" id="UP000054559">
    <property type="component" value="Unassembled WGS sequence"/>
</dbReference>
<evidence type="ECO:0000313" key="7">
    <source>
        <dbReference type="Proteomes" id="UP000054559"/>
    </source>
</evidence>
<sequence length="165" mass="18530">MAEESSLEVQSQTAQTQARLRFSTRDEDLALPESTGPILVPTGLRRYALSTLVNNLLATEKPVPLEFLINGTYLRTSVDEFLTANGISAETTLDVEYVRALIPPLHVASFLHDDWVSSVDVLSDSQNEEWIISASYDGLLRVWEYVVRDYSYVGVGERWRASECD</sequence>
<dbReference type="GO" id="GO:0070545">
    <property type="term" value="C:PeBoW complex"/>
    <property type="evidence" value="ECO:0007669"/>
    <property type="project" value="TreeGrafter"/>
</dbReference>
<dbReference type="OrthoDB" id="10251381at2759"/>
<feature type="domain" description="NLE" evidence="5">
    <location>
        <begin position="20"/>
        <end position="82"/>
    </location>
</feature>
<evidence type="ECO:0000256" key="4">
    <source>
        <dbReference type="ARBA" id="ARBA00023242"/>
    </source>
</evidence>
<dbReference type="InterPro" id="IPR015943">
    <property type="entry name" value="WD40/YVTN_repeat-like_dom_sf"/>
</dbReference>
<accession>A0A0J8QSF4</accession>
<proteinExistence type="predicted"/>
<dbReference type="Pfam" id="PF08154">
    <property type="entry name" value="NLE"/>
    <property type="match status" value="1"/>
</dbReference>
<comment type="subcellular location">
    <subcellularLocation>
        <location evidence="1">Nucleus</location>
    </subcellularLocation>
</comment>
<organism evidence="6 7">
    <name type="scientific">Coccidioides immitis RMSCC 3703</name>
    <dbReference type="NCBI Taxonomy" id="454286"/>
    <lineage>
        <taxon>Eukaryota</taxon>
        <taxon>Fungi</taxon>
        <taxon>Dikarya</taxon>
        <taxon>Ascomycota</taxon>
        <taxon>Pezizomycotina</taxon>
        <taxon>Eurotiomycetes</taxon>
        <taxon>Eurotiomycetidae</taxon>
        <taxon>Onygenales</taxon>
        <taxon>Onygenaceae</taxon>
        <taxon>Coccidioides</taxon>
    </lineage>
</organism>
<dbReference type="Gene3D" id="2.130.10.10">
    <property type="entry name" value="YVTN repeat-like/Quinoprotein amine dehydrogenase"/>
    <property type="match status" value="1"/>
</dbReference>
<dbReference type="PANTHER" id="PTHR19855">
    <property type="entry name" value="WD40 REPEAT PROTEIN 12, 37"/>
    <property type="match status" value="1"/>
</dbReference>
<dbReference type="SMART" id="SM00320">
    <property type="entry name" value="WD40"/>
    <property type="match status" value="1"/>
</dbReference>
<dbReference type="PANTHER" id="PTHR19855:SF11">
    <property type="entry name" value="RIBOSOME BIOGENESIS PROTEIN WDR12"/>
    <property type="match status" value="1"/>
</dbReference>
<keyword evidence="3" id="KW-0677">Repeat</keyword>
<name>A0A0J8QSF4_COCIT</name>
<keyword evidence="4" id="KW-0539">Nucleus</keyword>
<evidence type="ECO:0000256" key="1">
    <source>
        <dbReference type="ARBA" id="ARBA00004123"/>
    </source>
</evidence>
<evidence type="ECO:0000256" key="3">
    <source>
        <dbReference type="ARBA" id="ARBA00022737"/>
    </source>
</evidence>